<feature type="domain" description="Alpha-glycerophosphate oxidase C-terminal" evidence="7">
    <location>
        <begin position="434"/>
        <end position="529"/>
    </location>
</feature>
<dbReference type="InterPro" id="IPR000447">
    <property type="entry name" value="G3P_DH_FAD-dep"/>
</dbReference>
<keyword evidence="3" id="KW-0285">Flavoprotein</keyword>
<proteinExistence type="inferred from homology"/>
<dbReference type="SUPFAM" id="SSF51905">
    <property type="entry name" value="FAD/NAD(P)-binding domain"/>
    <property type="match status" value="1"/>
</dbReference>
<dbReference type="InterPro" id="IPR038299">
    <property type="entry name" value="DAO_C_sf"/>
</dbReference>
<evidence type="ECO:0000256" key="5">
    <source>
        <dbReference type="ARBA" id="ARBA00023002"/>
    </source>
</evidence>
<dbReference type="PANTHER" id="PTHR11985">
    <property type="entry name" value="GLYCEROL-3-PHOSPHATE DEHYDROGENASE"/>
    <property type="match status" value="1"/>
</dbReference>
<sequence length="548" mass="59756">MCPEFQVHTTMRDLSPFQAGHFDVCVIGAGVYGAACAHSLAAAGLKTAVIDKGDFCSATSANSLKILHGGLRYLQHGNLVRMRETIRARREFMRFAPHLSKALACAIPTFGSGLRSPLAARCATLLNNAIGSDRNLGIAGDLALPPGRTISRESFLQQFPGTTVPGLSGGLVWYDTLAGNTERLVLEYLWAARDLGALPCNYLRAERILTQNGRVEGVLVTDVPSGQPFAINASWVVNAAGPWFDELLEASGIPPVPTRWTKAVNIVVRRELNPDCAVGIESNEEYSDQDAVLKRNKRFYFFVPWRGGTLIGTSYKEWRGSREDLLPTRADTEEIVREVQAIHPSWGLEPKDVSFAHAGLLPMSGIDASGAVQLAKHSLIVDHGKTGGPQGLLSLRSIKYTTAPVEADKVTAIILRDTGRRPARQPAPAQGQGRVPAELAPLLHSRYGSRAPRVAGHLAAADSDTWWLSREPPLLRAELRYFIQEEMALHLTDVLFRRTGLGSLRCPPAGLLTTLAEAMAAELGWDGARQQLEIEQVMRRFAMLPQEN</sequence>
<keyword evidence="5" id="KW-0560">Oxidoreductase</keyword>
<evidence type="ECO:0000256" key="4">
    <source>
        <dbReference type="ARBA" id="ARBA00022827"/>
    </source>
</evidence>
<dbReference type="Pfam" id="PF01266">
    <property type="entry name" value="DAO"/>
    <property type="match status" value="1"/>
</dbReference>
<dbReference type="AlphaFoldDB" id="A0A2L1GQ32"/>
<dbReference type="Gene3D" id="3.50.50.60">
    <property type="entry name" value="FAD/NAD(P)-binding domain"/>
    <property type="match status" value="1"/>
</dbReference>
<dbReference type="PANTHER" id="PTHR11985:SF15">
    <property type="entry name" value="GLYCEROL-3-PHOSPHATE DEHYDROGENASE, MITOCHONDRIAL"/>
    <property type="match status" value="1"/>
</dbReference>
<dbReference type="GO" id="GO:0004368">
    <property type="term" value="F:glycerol-3-phosphate dehydrogenase (quinone) activity"/>
    <property type="evidence" value="ECO:0007669"/>
    <property type="project" value="InterPro"/>
</dbReference>
<comment type="similarity">
    <text evidence="2">Belongs to the FAD-dependent glycerol-3-phosphate dehydrogenase family.</text>
</comment>
<dbReference type="Pfam" id="PF16901">
    <property type="entry name" value="DAO_C"/>
    <property type="match status" value="1"/>
</dbReference>
<accession>A0A2L1GQ32</accession>
<evidence type="ECO:0000256" key="3">
    <source>
        <dbReference type="ARBA" id="ARBA00022630"/>
    </source>
</evidence>
<comment type="cofactor">
    <cofactor evidence="1">
        <name>FAD</name>
        <dbReference type="ChEBI" id="CHEBI:57692"/>
    </cofactor>
</comment>
<gene>
    <name evidence="8" type="ORF">CAY53_09910</name>
</gene>
<dbReference type="EMBL" id="CP021255">
    <property type="protein sequence ID" value="AVD71737.1"/>
    <property type="molecule type" value="Genomic_DNA"/>
</dbReference>
<dbReference type="KEGG" id="deo:CAY53_09910"/>
<name>A0A2L1GQ32_9BACT</name>
<feature type="domain" description="FAD dependent oxidoreductase" evidence="6">
    <location>
        <begin position="23"/>
        <end position="369"/>
    </location>
</feature>
<evidence type="ECO:0000313" key="9">
    <source>
        <dbReference type="Proteomes" id="UP000239867"/>
    </source>
</evidence>
<dbReference type="Gene3D" id="3.30.9.10">
    <property type="entry name" value="D-Amino Acid Oxidase, subunit A, domain 2"/>
    <property type="match status" value="1"/>
</dbReference>
<dbReference type="PRINTS" id="PR01001">
    <property type="entry name" value="FADG3PDH"/>
</dbReference>
<reference evidence="8 9" key="1">
    <citation type="journal article" date="2018" name="MBio">
        <title>Insights into the evolution of host association through the isolation and characterization of a novel human periodontal pathobiont, Desulfobulbus oralis.</title>
        <authorList>
            <person name="Cross K.L."/>
            <person name="Chirania P."/>
            <person name="Xiong W."/>
            <person name="Beall C.J."/>
            <person name="Elkins J.G."/>
            <person name="Giannone R.J."/>
            <person name="Griffen A.L."/>
            <person name="Guss A.M."/>
            <person name="Hettich R.L."/>
            <person name="Joshi S.S."/>
            <person name="Mokrzan E.M."/>
            <person name="Martin R.K."/>
            <person name="Zhulin I.B."/>
            <person name="Leys E.J."/>
            <person name="Podar M."/>
        </authorList>
    </citation>
    <scope>NUCLEOTIDE SEQUENCE [LARGE SCALE GENOMIC DNA]</scope>
    <source>
        <strain evidence="8 9">ORNL</strain>
    </source>
</reference>
<dbReference type="Gene3D" id="1.10.8.870">
    <property type="entry name" value="Alpha-glycerophosphate oxidase, cap domain"/>
    <property type="match status" value="1"/>
</dbReference>
<evidence type="ECO:0000259" key="7">
    <source>
        <dbReference type="Pfam" id="PF16901"/>
    </source>
</evidence>
<evidence type="ECO:0008006" key="10">
    <source>
        <dbReference type="Google" id="ProtNLM"/>
    </source>
</evidence>
<evidence type="ECO:0000259" key="6">
    <source>
        <dbReference type="Pfam" id="PF01266"/>
    </source>
</evidence>
<dbReference type="InterPro" id="IPR031656">
    <property type="entry name" value="DAO_C"/>
</dbReference>
<organism evidence="8 9">
    <name type="scientific">Desulfobulbus oralis</name>
    <dbReference type="NCBI Taxonomy" id="1986146"/>
    <lineage>
        <taxon>Bacteria</taxon>
        <taxon>Pseudomonadati</taxon>
        <taxon>Thermodesulfobacteriota</taxon>
        <taxon>Desulfobulbia</taxon>
        <taxon>Desulfobulbales</taxon>
        <taxon>Desulfobulbaceae</taxon>
        <taxon>Desulfobulbus</taxon>
    </lineage>
</organism>
<dbReference type="InterPro" id="IPR006076">
    <property type="entry name" value="FAD-dep_OxRdtase"/>
</dbReference>
<protein>
    <recommendedName>
        <fullName evidence="10">FAD dependent oxidoreductase domain-containing protein</fullName>
    </recommendedName>
</protein>
<evidence type="ECO:0000256" key="1">
    <source>
        <dbReference type="ARBA" id="ARBA00001974"/>
    </source>
</evidence>
<keyword evidence="4" id="KW-0274">FAD</keyword>
<dbReference type="Proteomes" id="UP000239867">
    <property type="component" value="Chromosome"/>
</dbReference>
<evidence type="ECO:0000313" key="8">
    <source>
        <dbReference type="EMBL" id="AVD71737.1"/>
    </source>
</evidence>
<evidence type="ECO:0000256" key="2">
    <source>
        <dbReference type="ARBA" id="ARBA00007330"/>
    </source>
</evidence>
<keyword evidence="9" id="KW-1185">Reference proteome</keyword>
<dbReference type="InterPro" id="IPR036188">
    <property type="entry name" value="FAD/NAD-bd_sf"/>
</dbReference>
<dbReference type="GO" id="GO:0046168">
    <property type="term" value="P:glycerol-3-phosphate catabolic process"/>
    <property type="evidence" value="ECO:0007669"/>
    <property type="project" value="TreeGrafter"/>
</dbReference>